<dbReference type="GO" id="GO:0030170">
    <property type="term" value="F:pyridoxal phosphate binding"/>
    <property type="evidence" value="ECO:0007669"/>
    <property type="project" value="UniProtKB-UniRule"/>
</dbReference>
<dbReference type="Pfam" id="PF02367">
    <property type="entry name" value="TsaE"/>
    <property type="match status" value="1"/>
</dbReference>
<evidence type="ECO:0000256" key="7">
    <source>
        <dbReference type="PIRSR" id="PIRSR600821-52"/>
    </source>
</evidence>
<dbReference type="GO" id="GO:0008784">
    <property type="term" value="F:alanine racemase activity"/>
    <property type="evidence" value="ECO:0007669"/>
    <property type="project" value="UniProtKB-UniRule"/>
</dbReference>
<dbReference type="NCBIfam" id="TIGR00150">
    <property type="entry name" value="T6A_YjeE"/>
    <property type="match status" value="1"/>
</dbReference>
<feature type="active site" description="Proton acceptor; specific for L-alanine" evidence="5">
    <location>
        <position position="299"/>
    </location>
</feature>
<evidence type="ECO:0000256" key="6">
    <source>
        <dbReference type="PIRSR" id="PIRSR600821-50"/>
    </source>
</evidence>
<comment type="function">
    <text evidence="5">Catalyzes the interconversion of L-alanine and D-alanine. May also act on other amino acids.</text>
</comment>
<feature type="domain" description="Alanine racemase C-terminal" evidence="9">
    <location>
        <begin position="278"/>
        <end position="418"/>
    </location>
</feature>
<evidence type="ECO:0000313" key="11">
    <source>
        <dbReference type="Proteomes" id="UP000598775"/>
    </source>
</evidence>
<dbReference type="PROSITE" id="PS00395">
    <property type="entry name" value="ALANINE_RACEMASE"/>
    <property type="match status" value="1"/>
</dbReference>
<feature type="compositionally biased region" description="Basic and acidic residues" evidence="8">
    <location>
        <begin position="594"/>
        <end position="603"/>
    </location>
</feature>
<protein>
    <recommendedName>
        <fullName evidence="5">Alanine racemase</fullName>
        <ecNumber evidence="5">5.1.1.1</ecNumber>
    </recommendedName>
</protein>
<feature type="binding site" evidence="5 7">
    <location>
        <position position="169"/>
    </location>
    <ligand>
        <name>substrate</name>
    </ligand>
</feature>
<feature type="compositionally biased region" description="Acidic residues" evidence="8">
    <location>
        <begin position="620"/>
        <end position="630"/>
    </location>
</feature>
<dbReference type="PANTHER" id="PTHR30511">
    <property type="entry name" value="ALANINE RACEMASE"/>
    <property type="match status" value="1"/>
</dbReference>
<dbReference type="InterPro" id="IPR001608">
    <property type="entry name" value="Ala_racemase_N"/>
</dbReference>
<evidence type="ECO:0000256" key="4">
    <source>
        <dbReference type="ARBA" id="ARBA00024908"/>
    </source>
</evidence>
<dbReference type="InterPro" id="IPR003442">
    <property type="entry name" value="T6A_TsaE"/>
</dbReference>
<feature type="modified residue" description="N6-(pyridoxal phosphate)lysine" evidence="5 6">
    <location>
        <position position="73"/>
    </location>
</feature>
<dbReference type="SUPFAM" id="SSF51419">
    <property type="entry name" value="PLP-binding barrel"/>
    <property type="match status" value="1"/>
</dbReference>
<dbReference type="SUPFAM" id="SSF50621">
    <property type="entry name" value="Alanine racemase C-terminal domain-like"/>
    <property type="match status" value="1"/>
</dbReference>
<evidence type="ECO:0000256" key="1">
    <source>
        <dbReference type="ARBA" id="ARBA00001933"/>
    </source>
</evidence>
<dbReference type="GO" id="GO:0005829">
    <property type="term" value="C:cytosol"/>
    <property type="evidence" value="ECO:0007669"/>
    <property type="project" value="TreeGrafter"/>
</dbReference>
<comment type="function">
    <text evidence="4">Required for the formation of a threonylcarbamoyl group on adenosine at position 37 (t(6)A37) in tRNAs that read codons beginning with adenine. Is involved in the transfer of the threonylcarbamoyl moiety of threonylcarbamoyl-AMP (TC-AMP) to the N6 group of A37, together with TsaD and TsaB. TsaE seems to play an indirect role in the t(6)A biosynthesis pathway, possibly in regulating the core enzymatic function of TsaD.</text>
</comment>
<dbReference type="Proteomes" id="UP000598775">
    <property type="component" value="Unassembled WGS sequence"/>
</dbReference>
<comment type="cofactor">
    <cofactor evidence="1 5 6">
        <name>pyridoxal 5'-phosphate</name>
        <dbReference type="ChEBI" id="CHEBI:597326"/>
    </cofactor>
</comment>
<dbReference type="EC" id="5.1.1.1" evidence="5"/>
<keyword evidence="2 5" id="KW-0663">Pyridoxal phosphate</keyword>
<gene>
    <name evidence="10" type="ORF">GCM10011399_12140</name>
</gene>
<dbReference type="GO" id="GO:0002949">
    <property type="term" value="P:tRNA threonylcarbamoyladenosine modification"/>
    <property type="evidence" value="ECO:0007669"/>
    <property type="project" value="InterPro"/>
</dbReference>
<dbReference type="AlphaFoldDB" id="A0A917EVE0"/>
<comment type="similarity">
    <text evidence="5">Belongs to the alanine racemase family.</text>
</comment>
<keyword evidence="3 5" id="KW-0413">Isomerase</keyword>
<dbReference type="HAMAP" id="MF_01201">
    <property type="entry name" value="Ala_racemase"/>
    <property type="match status" value="1"/>
</dbReference>
<dbReference type="Pfam" id="PF01168">
    <property type="entry name" value="Ala_racemase_N"/>
    <property type="match status" value="1"/>
</dbReference>
<dbReference type="SUPFAM" id="SSF52540">
    <property type="entry name" value="P-loop containing nucleoside triphosphate hydrolases"/>
    <property type="match status" value="1"/>
</dbReference>
<accession>A0A917EVE0</accession>
<dbReference type="InterPro" id="IPR000821">
    <property type="entry name" value="Ala_racemase"/>
</dbReference>
<evidence type="ECO:0000256" key="5">
    <source>
        <dbReference type="HAMAP-Rule" id="MF_01201"/>
    </source>
</evidence>
<evidence type="ECO:0000256" key="3">
    <source>
        <dbReference type="ARBA" id="ARBA00023235"/>
    </source>
</evidence>
<feature type="active site" description="Proton acceptor; specific for D-alanine" evidence="5">
    <location>
        <position position="73"/>
    </location>
</feature>
<dbReference type="Gene3D" id="3.40.50.300">
    <property type="entry name" value="P-loop containing nucleotide triphosphate hydrolases"/>
    <property type="match status" value="1"/>
</dbReference>
<comment type="catalytic activity">
    <reaction evidence="5">
        <text>L-alanine = D-alanine</text>
        <dbReference type="Rhea" id="RHEA:20249"/>
        <dbReference type="ChEBI" id="CHEBI:57416"/>
        <dbReference type="ChEBI" id="CHEBI:57972"/>
        <dbReference type="EC" id="5.1.1.1"/>
    </reaction>
</comment>
<dbReference type="RefSeq" id="WP_188675293.1">
    <property type="nucleotide sequence ID" value="NZ_BMGP01000002.1"/>
</dbReference>
<evidence type="ECO:0000256" key="2">
    <source>
        <dbReference type="ARBA" id="ARBA00022898"/>
    </source>
</evidence>
<dbReference type="InterPro" id="IPR027417">
    <property type="entry name" value="P-loop_NTPase"/>
</dbReference>
<dbReference type="Gene3D" id="3.20.20.10">
    <property type="entry name" value="Alanine racemase"/>
    <property type="match status" value="1"/>
</dbReference>
<evidence type="ECO:0000259" key="9">
    <source>
        <dbReference type="SMART" id="SM01005"/>
    </source>
</evidence>
<organism evidence="10 11">
    <name type="scientific">Subtercola lobariae</name>
    <dbReference type="NCBI Taxonomy" id="1588641"/>
    <lineage>
        <taxon>Bacteria</taxon>
        <taxon>Bacillati</taxon>
        <taxon>Actinomycetota</taxon>
        <taxon>Actinomycetes</taxon>
        <taxon>Micrococcales</taxon>
        <taxon>Microbacteriaceae</taxon>
        <taxon>Subtercola</taxon>
    </lineage>
</organism>
<feature type="binding site" evidence="5 7">
    <location>
        <position position="348"/>
    </location>
    <ligand>
        <name>substrate</name>
    </ligand>
</feature>
<proteinExistence type="inferred from homology"/>
<dbReference type="CDD" id="cd00430">
    <property type="entry name" value="PLPDE_III_AR"/>
    <property type="match status" value="1"/>
</dbReference>
<evidence type="ECO:0000313" key="10">
    <source>
        <dbReference type="EMBL" id="GGF20107.1"/>
    </source>
</evidence>
<dbReference type="PRINTS" id="PR00992">
    <property type="entry name" value="ALARACEMASE"/>
</dbReference>
<comment type="caution">
    <text evidence="10">The sequence shown here is derived from an EMBL/GenBank/DDBJ whole genome shotgun (WGS) entry which is preliminary data.</text>
</comment>
<reference evidence="10 11" key="1">
    <citation type="journal article" date="2014" name="Int. J. Syst. Evol. Microbiol.">
        <title>Complete genome sequence of Corynebacterium casei LMG S-19264T (=DSM 44701T), isolated from a smear-ripened cheese.</title>
        <authorList>
            <consortium name="US DOE Joint Genome Institute (JGI-PGF)"/>
            <person name="Walter F."/>
            <person name="Albersmeier A."/>
            <person name="Kalinowski J."/>
            <person name="Ruckert C."/>
        </authorList>
    </citation>
    <scope>NUCLEOTIDE SEQUENCE [LARGE SCALE GENOMIC DNA]</scope>
    <source>
        <strain evidence="10 11">CGMCC 1.12976</strain>
    </source>
</reference>
<dbReference type="InterPro" id="IPR029066">
    <property type="entry name" value="PLP-binding_barrel"/>
</dbReference>
<sequence length="649" mass="66517">MSGGVAHDGVAIGHAAGGDGAVIGHAAGGDAATTHAPSDAPRRQALINLDAFRHNVRVLSSLATPAETMLAVKADAYGHGMVPMAFAALEAGASSLAVLDIPAALVLREAGVTAPIFAWMHAPDARFGDAAEADIDLGISAEWQLEAIAAARASVAPRVHLKIDTGLHRNGASAEQWPGLVRAALAADAAGVVKLHAAWSHLADASPADDAVALGELRAAVEVAEGLGARFVQVHLAASSAGIRMPEARLDMVRFGIAAYGVTPFDDESALELGLRPVMTLVAPVVSVKRVPAGQGVSYGFDFRTERPTTLVLVALGYADGVPRAANGHGAEVWIDGHRYPIVGRIAMDQFVVDVRDAAIALGDEVVLFGEGRVPGGTGAAAGSPESIPTAEEWAGYARTIGDEIVARVGPRVERLYVSDATLAGDVDAARVVRDDVVVGTGGAGGAVGDGGGVVGQWMIGDPDAMHQFGVDFARRLRAGDVLVLTGELGAGKTTFTRGLGAGLGVRGSVTSPTFVLARTHPNAATGVPLVHVDAYRLASAAELDDLDIDFAGSIVVVEWGSGMVESIVDDYLELVIERPRGEVAVGAAAPDEPATRSDHADADPSLAADEPGGTGASVDTEETVGADEPVEPRRVTLYRRTAQNGGDR</sequence>
<dbReference type="Gene3D" id="2.40.37.10">
    <property type="entry name" value="Lyase, Ornithine Decarboxylase, Chain A, domain 1"/>
    <property type="match status" value="1"/>
</dbReference>
<dbReference type="GO" id="GO:0009252">
    <property type="term" value="P:peptidoglycan biosynthetic process"/>
    <property type="evidence" value="ECO:0007669"/>
    <property type="project" value="TreeGrafter"/>
</dbReference>
<dbReference type="EMBL" id="BMGP01000002">
    <property type="protein sequence ID" value="GGF20107.1"/>
    <property type="molecule type" value="Genomic_DNA"/>
</dbReference>
<name>A0A917EVE0_9MICO</name>
<comment type="pathway">
    <text evidence="5">Amino-acid biosynthesis; D-alanine biosynthesis; D-alanine from L-alanine: step 1/1.</text>
</comment>
<evidence type="ECO:0000256" key="8">
    <source>
        <dbReference type="SAM" id="MobiDB-lite"/>
    </source>
</evidence>
<dbReference type="SMART" id="SM01005">
    <property type="entry name" value="Ala_racemase_C"/>
    <property type="match status" value="1"/>
</dbReference>
<dbReference type="PANTHER" id="PTHR30511:SF0">
    <property type="entry name" value="ALANINE RACEMASE, CATABOLIC-RELATED"/>
    <property type="match status" value="1"/>
</dbReference>
<feature type="region of interest" description="Disordered" evidence="8">
    <location>
        <begin position="587"/>
        <end position="649"/>
    </location>
</feature>
<dbReference type="InterPro" id="IPR011079">
    <property type="entry name" value="Ala_racemase_C"/>
</dbReference>
<dbReference type="InterPro" id="IPR020622">
    <property type="entry name" value="Ala_racemase_pyridoxalP-BS"/>
</dbReference>
<keyword evidence="11" id="KW-1185">Reference proteome</keyword>
<dbReference type="GO" id="GO:0030632">
    <property type="term" value="P:D-alanine biosynthetic process"/>
    <property type="evidence" value="ECO:0007669"/>
    <property type="project" value="UniProtKB-UniRule"/>
</dbReference>
<dbReference type="Pfam" id="PF00842">
    <property type="entry name" value="Ala_racemase_C"/>
    <property type="match status" value="1"/>
</dbReference>
<dbReference type="NCBIfam" id="TIGR00492">
    <property type="entry name" value="alr"/>
    <property type="match status" value="1"/>
</dbReference>
<dbReference type="InterPro" id="IPR009006">
    <property type="entry name" value="Ala_racemase/Decarboxylase_C"/>
</dbReference>